<proteinExistence type="predicted"/>
<dbReference type="STRING" id="573321.SAMN04488505_102726"/>
<feature type="domain" description="Thioredoxin" evidence="1">
    <location>
        <begin position="27"/>
        <end position="165"/>
    </location>
</feature>
<dbReference type="Gene3D" id="3.40.30.10">
    <property type="entry name" value="Glutaredoxin"/>
    <property type="match status" value="1"/>
</dbReference>
<evidence type="ECO:0000259" key="1">
    <source>
        <dbReference type="PROSITE" id="PS51352"/>
    </source>
</evidence>
<evidence type="ECO:0000313" key="3">
    <source>
        <dbReference type="Proteomes" id="UP000198984"/>
    </source>
</evidence>
<dbReference type="AlphaFoldDB" id="A0A1H7RTU2"/>
<organism evidence="2 3">
    <name type="scientific">Chitinophaga rupis</name>
    <dbReference type="NCBI Taxonomy" id="573321"/>
    <lineage>
        <taxon>Bacteria</taxon>
        <taxon>Pseudomonadati</taxon>
        <taxon>Bacteroidota</taxon>
        <taxon>Chitinophagia</taxon>
        <taxon>Chitinophagales</taxon>
        <taxon>Chitinophagaceae</taxon>
        <taxon>Chitinophaga</taxon>
    </lineage>
</organism>
<dbReference type="EMBL" id="FOBB01000002">
    <property type="protein sequence ID" value="SEL63439.1"/>
    <property type="molecule type" value="Genomic_DNA"/>
</dbReference>
<name>A0A1H7RTU2_9BACT</name>
<reference evidence="2 3" key="1">
    <citation type="submission" date="2016-10" db="EMBL/GenBank/DDBJ databases">
        <authorList>
            <person name="de Groot N.N."/>
        </authorList>
    </citation>
    <scope>NUCLEOTIDE SEQUENCE [LARGE SCALE GENOMIC DNA]</scope>
    <source>
        <strain evidence="2 3">DSM 21039</strain>
    </source>
</reference>
<dbReference type="Pfam" id="PF13098">
    <property type="entry name" value="Thioredoxin_2"/>
    <property type="match status" value="1"/>
</dbReference>
<protein>
    <recommendedName>
        <fullName evidence="1">Thioredoxin domain-containing protein</fullName>
    </recommendedName>
</protein>
<gene>
    <name evidence="2" type="ORF">SAMN04488505_102726</name>
</gene>
<dbReference type="InterPro" id="IPR036249">
    <property type="entry name" value="Thioredoxin-like_sf"/>
</dbReference>
<dbReference type="OrthoDB" id="662072at2"/>
<dbReference type="SUPFAM" id="SSF52833">
    <property type="entry name" value="Thioredoxin-like"/>
    <property type="match status" value="1"/>
</dbReference>
<dbReference type="InterPro" id="IPR013766">
    <property type="entry name" value="Thioredoxin_domain"/>
</dbReference>
<dbReference type="InterPro" id="IPR012336">
    <property type="entry name" value="Thioredoxin-like_fold"/>
</dbReference>
<evidence type="ECO:0000313" key="2">
    <source>
        <dbReference type="EMBL" id="SEL63439.1"/>
    </source>
</evidence>
<keyword evidence="3" id="KW-1185">Reference proteome</keyword>
<sequence>MKFLAFLLAVWLFYGCSNNNKKPVVTGFEGKPLPTFSLLLPDSATYFNTRDIPAGKPIAMFYYSPRCPYSHQQMEEIIANIDRLKDIQFYIFTSFPFQEMKGFYNEYKIDQYSNIKMGLDSSAFFGNYYSAPGVPYMTIYGKDKKLKEAFVGEVSGGQILAVAGH</sequence>
<dbReference type="PROSITE" id="PS51257">
    <property type="entry name" value="PROKAR_LIPOPROTEIN"/>
    <property type="match status" value="1"/>
</dbReference>
<dbReference type="RefSeq" id="WP_089910512.1">
    <property type="nucleotide sequence ID" value="NZ_FOBB01000002.1"/>
</dbReference>
<dbReference type="PROSITE" id="PS51352">
    <property type="entry name" value="THIOREDOXIN_2"/>
    <property type="match status" value="1"/>
</dbReference>
<accession>A0A1H7RTU2</accession>
<dbReference type="Proteomes" id="UP000198984">
    <property type="component" value="Unassembled WGS sequence"/>
</dbReference>